<sequence>MRAAAGRAAASVAQQLRTHAAEAVPLAGRTSSEVSAQQLYTLAQLQAASKQQLQRLSAVGESLAADLADLQQRIPLLVRSIWGTRSEVVVGALRQRQADAALRLIREWEEAEHRLVAVANSLANLQTGQKMLAVGVPLAAAQLWPRPALAYSVQPAARPQPAAELELTLGQLSAMVARIAAALREELAIAMRGVFLVLLFLPAVATAPAMLLSDAHRARWLELVRWTLEQAGPAFIKWGQWAATRPDLFPQDACNALAALQSQAPKHGWEATEAAVQSSFGAPISELFEEFEAEPVASGSIAQVYRARLSERGAQLAGTRTRGGLLPLRKERLFKPGGNVAVKVRHPGVCTTMERDFTLMRRAAAVVAALPLVGSPSVKESVMQFGAPLREQLDLVTEARHLEEFGSNFRYWSGVTFPQPADAPLVSSEVLVETFEEGELISKYVGTDWKYNKQLADLGMHCYLKMLLKDNFIHADLHPGNILVRLEEAPVPLPGGLLGTLRSLLPFELKLPRLVLLDVGMIAKLTREDQHNLVGFFKGLTSMDGGELADSIMTFTEERPPNPKAFREDMAALFDSLDPELMRSNTPEVIAQMMNMVRQHQVHLRGVVSTVVITSMVLEGWSSKLNPDIRIVDSLREILPQAWGVRLGKAIDRTFSQANLQLACIYALCHPTRRQLSLLKPFRQENCEPAGTMQQHTATDTFNDQQLFFQILVLERQLYCWVGTAQARMSTLTLAMPTPLDPVPAATSLLRGPGSDDEITSMSQRLAKKTGRAVALSVNLPAGEPLMRAWAEKRLLQELQALQLVQQAADLSL</sequence>
<dbReference type="OrthoDB" id="1290869at2759"/>
<dbReference type="AlphaFoldDB" id="A0A2P6TFH9"/>
<dbReference type="EMBL" id="LHPG02000018">
    <property type="protein sequence ID" value="PRW32862.1"/>
    <property type="molecule type" value="Genomic_DNA"/>
</dbReference>
<comment type="caution">
    <text evidence="4">The sequence shown here is derived from an EMBL/GenBank/DDBJ whole genome shotgun (WGS) entry which is preliminary data.</text>
</comment>
<keyword evidence="2" id="KW-0472">Membrane</keyword>
<protein>
    <submittedName>
        <fullName evidence="4">Serine threonine-kinase abkC</fullName>
    </submittedName>
</protein>
<dbReference type="Pfam" id="PF16093">
    <property type="entry name" value="PAC4"/>
    <property type="match status" value="1"/>
</dbReference>
<evidence type="ECO:0000313" key="4">
    <source>
        <dbReference type="EMBL" id="PRW32862.1"/>
    </source>
</evidence>
<keyword evidence="2" id="KW-1133">Transmembrane helix</keyword>
<evidence type="ECO:0000313" key="5">
    <source>
        <dbReference type="Proteomes" id="UP000239899"/>
    </source>
</evidence>
<feature type="domain" description="ABC1 atypical kinase-like" evidence="3">
    <location>
        <begin position="336"/>
        <end position="546"/>
    </location>
</feature>
<proteinExistence type="inferred from homology"/>
<dbReference type="PANTHER" id="PTHR45890">
    <property type="entry name" value="AARF DOMAIN CONTAINING KINASE 2 (PREDICTED)"/>
    <property type="match status" value="1"/>
</dbReference>
<keyword evidence="2" id="KW-0812">Transmembrane</keyword>
<dbReference type="GO" id="GO:0016301">
    <property type="term" value="F:kinase activity"/>
    <property type="evidence" value="ECO:0007669"/>
    <property type="project" value="UniProtKB-KW"/>
</dbReference>
<dbReference type="Proteomes" id="UP000239899">
    <property type="component" value="Unassembled WGS sequence"/>
</dbReference>
<comment type="similarity">
    <text evidence="1">Belongs to the protein kinase superfamily. ADCK protein kinase family.</text>
</comment>
<feature type="transmembrane region" description="Helical" evidence="2">
    <location>
        <begin position="193"/>
        <end position="212"/>
    </location>
</feature>
<keyword evidence="5" id="KW-1185">Reference proteome</keyword>
<dbReference type="InterPro" id="IPR004147">
    <property type="entry name" value="ABC1_dom"/>
</dbReference>
<dbReference type="STRING" id="3076.A0A2P6TFH9"/>
<organism evidence="4 5">
    <name type="scientific">Chlorella sorokiniana</name>
    <name type="common">Freshwater green alga</name>
    <dbReference type="NCBI Taxonomy" id="3076"/>
    <lineage>
        <taxon>Eukaryota</taxon>
        <taxon>Viridiplantae</taxon>
        <taxon>Chlorophyta</taxon>
        <taxon>core chlorophytes</taxon>
        <taxon>Trebouxiophyceae</taxon>
        <taxon>Chlorellales</taxon>
        <taxon>Chlorellaceae</taxon>
        <taxon>Chlorella clade</taxon>
        <taxon>Chlorella</taxon>
    </lineage>
</organism>
<dbReference type="InterPro" id="IPR052402">
    <property type="entry name" value="ADCK_kinase"/>
</dbReference>
<dbReference type="CDD" id="cd13971">
    <property type="entry name" value="ADCK2-like"/>
    <property type="match status" value="1"/>
</dbReference>
<dbReference type="Pfam" id="PF03109">
    <property type="entry name" value="ABC1"/>
    <property type="match status" value="2"/>
</dbReference>
<name>A0A2P6TFH9_CHLSO</name>
<dbReference type="GO" id="GO:0043248">
    <property type="term" value="P:proteasome assembly"/>
    <property type="evidence" value="ECO:0007669"/>
    <property type="project" value="InterPro"/>
</dbReference>
<evidence type="ECO:0000256" key="2">
    <source>
        <dbReference type="SAM" id="Phobius"/>
    </source>
</evidence>
<dbReference type="SUPFAM" id="SSF56112">
    <property type="entry name" value="Protein kinase-like (PK-like)"/>
    <property type="match status" value="1"/>
</dbReference>
<dbReference type="PANTHER" id="PTHR45890:SF1">
    <property type="entry name" value="AARF DOMAIN CONTAINING KINASE 2"/>
    <property type="match status" value="1"/>
</dbReference>
<accession>A0A2P6TFH9</accession>
<gene>
    <name evidence="4" type="ORF">C2E21_8148</name>
</gene>
<reference evidence="4 5" key="1">
    <citation type="journal article" date="2018" name="Plant J.">
        <title>Genome sequences of Chlorella sorokiniana UTEX 1602 and Micractinium conductrix SAG 241.80: implications to maltose excretion by a green alga.</title>
        <authorList>
            <person name="Arriola M.B."/>
            <person name="Velmurugan N."/>
            <person name="Zhang Y."/>
            <person name="Plunkett M.H."/>
            <person name="Hondzo H."/>
            <person name="Barney B.M."/>
        </authorList>
    </citation>
    <scope>NUCLEOTIDE SEQUENCE [LARGE SCALE GENOMIC DNA]</scope>
    <source>
        <strain evidence="5">UTEX 1602</strain>
    </source>
</reference>
<evidence type="ECO:0000256" key="1">
    <source>
        <dbReference type="ARBA" id="ARBA00009670"/>
    </source>
</evidence>
<dbReference type="InterPro" id="IPR044095">
    <property type="entry name" value="ADCK2_dom"/>
</dbReference>
<dbReference type="InterPro" id="IPR032157">
    <property type="entry name" value="PAC4"/>
</dbReference>
<dbReference type="InterPro" id="IPR011009">
    <property type="entry name" value="Kinase-like_dom_sf"/>
</dbReference>
<feature type="domain" description="ABC1 atypical kinase-like" evidence="3">
    <location>
        <begin position="260"/>
        <end position="313"/>
    </location>
</feature>
<evidence type="ECO:0000259" key="3">
    <source>
        <dbReference type="Pfam" id="PF03109"/>
    </source>
</evidence>